<feature type="compositionally biased region" description="Polar residues" evidence="1">
    <location>
        <begin position="201"/>
        <end position="210"/>
    </location>
</feature>
<name>A0A139ARF9_GONPJ</name>
<feature type="compositionally biased region" description="Polar residues" evidence="1">
    <location>
        <begin position="494"/>
        <end position="512"/>
    </location>
</feature>
<feature type="compositionally biased region" description="Basic and acidic residues" evidence="1">
    <location>
        <begin position="637"/>
        <end position="651"/>
    </location>
</feature>
<dbReference type="EMBL" id="KQ965739">
    <property type="protein sequence ID" value="KXS19234.1"/>
    <property type="molecule type" value="Genomic_DNA"/>
</dbReference>
<dbReference type="AlphaFoldDB" id="A0A139ARF9"/>
<evidence type="ECO:0000313" key="3">
    <source>
        <dbReference type="Proteomes" id="UP000070544"/>
    </source>
</evidence>
<feature type="compositionally biased region" description="Pro residues" evidence="1">
    <location>
        <begin position="386"/>
        <end position="395"/>
    </location>
</feature>
<feature type="compositionally biased region" description="Polar residues" evidence="1">
    <location>
        <begin position="319"/>
        <end position="336"/>
    </location>
</feature>
<reference evidence="2 3" key="1">
    <citation type="journal article" date="2015" name="Genome Biol. Evol.">
        <title>Phylogenomic analyses indicate that early fungi evolved digesting cell walls of algal ancestors of land plants.</title>
        <authorList>
            <person name="Chang Y."/>
            <person name="Wang S."/>
            <person name="Sekimoto S."/>
            <person name="Aerts A.L."/>
            <person name="Choi C."/>
            <person name="Clum A."/>
            <person name="LaButti K.M."/>
            <person name="Lindquist E.A."/>
            <person name="Yee Ngan C."/>
            <person name="Ohm R.A."/>
            <person name="Salamov A.A."/>
            <person name="Grigoriev I.V."/>
            <person name="Spatafora J.W."/>
            <person name="Berbee M.L."/>
        </authorList>
    </citation>
    <scope>NUCLEOTIDE SEQUENCE [LARGE SCALE GENOMIC DNA]</scope>
    <source>
        <strain evidence="2 3">JEL478</strain>
    </source>
</reference>
<feature type="region of interest" description="Disordered" evidence="1">
    <location>
        <begin position="28"/>
        <end position="241"/>
    </location>
</feature>
<feature type="compositionally biased region" description="Gly residues" evidence="1">
    <location>
        <begin position="114"/>
        <end position="123"/>
    </location>
</feature>
<gene>
    <name evidence="2" type="ORF">M427DRAFT_472294</name>
</gene>
<feature type="compositionally biased region" description="Acidic residues" evidence="1">
    <location>
        <begin position="298"/>
        <end position="317"/>
    </location>
</feature>
<evidence type="ECO:0000256" key="1">
    <source>
        <dbReference type="SAM" id="MobiDB-lite"/>
    </source>
</evidence>
<proteinExistence type="predicted"/>
<sequence length="731" mass="75800">MWRYLLSAVSPIKPSSAASPADFALDATVVDDPANPPSTAPHPSVGSSQAQRQKRPRSPSDQTDYGPAEPQDVNAADRPGAFPFTFQAPTVPTRSGREEERNGSGNNGRSTDSRGGGSLGGTGRRPTVAGDDEEDLYGYVSGQPSVSAARPPVAPDVDTRRSYQVGRSETGRVDDASSHYQPPQPPRRARSIPGFTLFASLDSSLDSPTSNPRPTHPHRSSTSSSSTAATRSRPAAKYYGVGYGTGRRTYGSLGAYGSYASPAVRWSGASNDVGEVGTSTLGHLGKRQRTSGWPAQELEGDAGDLEGGNDGDVEMDDGSANTGSTTFSGPVSSPISGTTAAMAIAEVLREGKKRVEPIAASALNTVQGKERPVGHGKASGETAPNPYAPINPYAPSPIYSPTATNEPRSSSSSASNLSTTSAPSKPAPSNLSSLRKPPPTTDTSTAPSKQPRTSTNAVMFSPPPSKGNDSGKRNLFAASTASDSADSSKERLESSNASVVTQPAPPNNSSTRIGLLSDTPPSADPLVSLNTSQPIRTAPAQAFPTTTTSVTPSTPAKPSRFVHLATPTKPVVPSPLGQREPVTSPWAGAENAVKRTPHSKKATKLAGELEDDGDRQKSVHNSEGVIDLDADTVDASSADRKALTHAGDLHKANGNHGSLDQVSQTPRTSSDGKSDAPQIPGAVLSAPSVGRADKVGYLGTSGVSFKRKLDEVKSYPQGRLEFCGVNMFSCG</sequence>
<keyword evidence="3" id="KW-1185">Reference proteome</keyword>
<feature type="compositionally biased region" description="Low complexity" evidence="1">
    <location>
        <begin position="537"/>
        <end position="559"/>
    </location>
</feature>
<evidence type="ECO:0000313" key="2">
    <source>
        <dbReference type="EMBL" id="KXS19234.1"/>
    </source>
</evidence>
<dbReference type="Proteomes" id="UP000070544">
    <property type="component" value="Unassembled WGS sequence"/>
</dbReference>
<feature type="compositionally biased region" description="Low complexity" evidence="1">
    <location>
        <begin position="220"/>
        <end position="241"/>
    </location>
</feature>
<feature type="region of interest" description="Disordered" evidence="1">
    <location>
        <begin position="359"/>
        <end position="687"/>
    </location>
</feature>
<organism evidence="2 3">
    <name type="scientific">Gonapodya prolifera (strain JEL478)</name>
    <name type="common">Monoblepharis prolifera</name>
    <dbReference type="NCBI Taxonomy" id="1344416"/>
    <lineage>
        <taxon>Eukaryota</taxon>
        <taxon>Fungi</taxon>
        <taxon>Fungi incertae sedis</taxon>
        <taxon>Chytridiomycota</taxon>
        <taxon>Chytridiomycota incertae sedis</taxon>
        <taxon>Monoblepharidomycetes</taxon>
        <taxon>Monoblepharidales</taxon>
        <taxon>Gonapodyaceae</taxon>
        <taxon>Gonapodya</taxon>
    </lineage>
</organism>
<feature type="compositionally biased region" description="Polar residues" evidence="1">
    <location>
        <begin position="655"/>
        <end position="671"/>
    </location>
</feature>
<accession>A0A139ARF9</accession>
<feature type="compositionally biased region" description="Low complexity" evidence="1">
    <location>
        <begin position="409"/>
        <end position="429"/>
    </location>
</feature>
<feature type="region of interest" description="Disordered" evidence="1">
    <location>
        <begin position="279"/>
        <end position="336"/>
    </location>
</feature>
<protein>
    <submittedName>
        <fullName evidence="2">Uncharacterized protein</fullName>
    </submittedName>
</protein>